<feature type="transmembrane region" description="Helical" evidence="1">
    <location>
        <begin position="203"/>
        <end position="229"/>
    </location>
</feature>
<evidence type="ECO:0000313" key="2">
    <source>
        <dbReference type="EMBL" id="MFC4008413.1"/>
    </source>
</evidence>
<feature type="transmembrane region" description="Helical" evidence="1">
    <location>
        <begin position="279"/>
        <end position="297"/>
    </location>
</feature>
<sequence length="364" mass="39361">MEAIPDRIRKATALMLSPAPAGIALVLITLLAQAQSSLSLPDHENPQEISAATWRSAASQSDTEFSYQLISLGIFAAVATVVFGVLVWDVRRGPRRPTLLFAVATGSTAVYVAMLWQAFVMEPPGTLLVSDGGEMDHSIYLELPGWYAPLRGVPVLAGVVAQIWGLILLTGRHGVEWWTAHQKPPAEADSLPLWMNPPRQSALLMLLTPALLLVYAMANYPGAVVGLAIERGEPDFLPASFLLDMEVHVVFFGITASPVVVAGVILWRHQARERLAAGLLAGLIGCPYAMGLLDSALHYSDTSYFHNYVGTGIITPWWHVPAVSATGLTILLLHLASLALLFRVPRARASRRRSWLGRLGLGSD</sequence>
<feature type="transmembrane region" description="Helical" evidence="1">
    <location>
        <begin position="12"/>
        <end position="32"/>
    </location>
</feature>
<dbReference type="RefSeq" id="WP_379528479.1">
    <property type="nucleotide sequence ID" value="NZ_JBHSBI010000006.1"/>
</dbReference>
<organism evidence="2 3">
    <name type="scientific">Nonomuraea purpurea</name>
    <dbReference type="NCBI Taxonomy" id="1849276"/>
    <lineage>
        <taxon>Bacteria</taxon>
        <taxon>Bacillati</taxon>
        <taxon>Actinomycetota</taxon>
        <taxon>Actinomycetes</taxon>
        <taxon>Streptosporangiales</taxon>
        <taxon>Streptosporangiaceae</taxon>
        <taxon>Nonomuraea</taxon>
    </lineage>
</organism>
<protein>
    <submittedName>
        <fullName evidence="2">Uncharacterized protein</fullName>
    </submittedName>
</protein>
<keyword evidence="1" id="KW-0472">Membrane</keyword>
<keyword evidence="1" id="KW-0812">Transmembrane</keyword>
<feature type="transmembrane region" description="Helical" evidence="1">
    <location>
        <begin position="65"/>
        <end position="87"/>
    </location>
</feature>
<feature type="transmembrane region" description="Helical" evidence="1">
    <location>
        <begin position="249"/>
        <end position="267"/>
    </location>
</feature>
<accession>A0ABV8G3Y2</accession>
<comment type="caution">
    <text evidence="2">The sequence shown here is derived from an EMBL/GenBank/DDBJ whole genome shotgun (WGS) entry which is preliminary data.</text>
</comment>
<dbReference type="Proteomes" id="UP001595851">
    <property type="component" value="Unassembled WGS sequence"/>
</dbReference>
<keyword evidence="3" id="KW-1185">Reference proteome</keyword>
<gene>
    <name evidence="2" type="ORF">ACFOY2_14370</name>
</gene>
<keyword evidence="1" id="KW-1133">Transmembrane helix</keyword>
<feature type="transmembrane region" description="Helical" evidence="1">
    <location>
        <begin position="99"/>
        <end position="119"/>
    </location>
</feature>
<name>A0ABV8G3Y2_9ACTN</name>
<evidence type="ECO:0000256" key="1">
    <source>
        <dbReference type="SAM" id="Phobius"/>
    </source>
</evidence>
<evidence type="ECO:0000313" key="3">
    <source>
        <dbReference type="Proteomes" id="UP001595851"/>
    </source>
</evidence>
<reference evidence="3" key="1">
    <citation type="journal article" date="2019" name="Int. J. Syst. Evol. Microbiol.">
        <title>The Global Catalogue of Microorganisms (GCM) 10K type strain sequencing project: providing services to taxonomists for standard genome sequencing and annotation.</title>
        <authorList>
            <consortium name="The Broad Institute Genomics Platform"/>
            <consortium name="The Broad Institute Genome Sequencing Center for Infectious Disease"/>
            <person name="Wu L."/>
            <person name="Ma J."/>
        </authorList>
    </citation>
    <scope>NUCLEOTIDE SEQUENCE [LARGE SCALE GENOMIC DNA]</scope>
    <source>
        <strain evidence="3">TBRC 1276</strain>
    </source>
</reference>
<dbReference type="EMBL" id="JBHSBI010000006">
    <property type="protein sequence ID" value="MFC4008413.1"/>
    <property type="molecule type" value="Genomic_DNA"/>
</dbReference>
<feature type="transmembrane region" description="Helical" evidence="1">
    <location>
        <begin position="146"/>
        <end position="169"/>
    </location>
</feature>
<feature type="transmembrane region" description="Helical" evidence="1">
    <location>
        <begin position="317"/>
        <end position="342"/>
    </location>
</feature>
<proteinExistence type="predicted"/>